<dbReference type="InterPro" id="IPR000577">
    <property type="entry name" value="Carb_kinase_FGGY"/>
</dbReference>
<dbReference type="AlphaFoldDB" id="A0A7V3YH65"/>
<evidence type="ECO:0000256" key="2">
    <source>
        <dbReference type="ARBA" id="ARBA00022679"/>
    </source>
</evidence>
<dbReference type="PIRSF" id="PIRSF000538">
    <property type="entry name" value="GlpK"/>
    <property type="match status" value="1"/>
</dbReference>
<dbReference type="PANTHER" id="PTHR43095">
    <property type="entry name" value="SUGAR KINASE"/>
    <property type="match status" value="1"/>
</dbReference>
<name>A0A7V3YH65_9BACT</name>
<dbReference type="GO" id="GO:0016773">
    <property type="term" value="F:phosphotransferase activity, alcohol group as acceptor"/>
    <property type="evidence" value="ECO:0007669"/>
    <property type="project" value="InterPro"/>
</dbReference>
<dbReference type="GO" id="GO:0016301">
    <property type="term" value="F:kinase activity"/>
    <property type="evidence" value="ECO:0007669"/>
    <property type="project" value="UniProtKB-KW"/>
</dbReference>
<comment type="caution">
    <text evidence="7">The sequence shown here is derived from an EMBL/GenBank/DDBJ whole genome shotgun (WGS) entry which is preliminary data.</text>
</comment>
<dbReference type="InterPro" id="IPR018483">
    <property type="entry name" value="Carb_kinase_FGGY_CS"/>
</dbReference>
<feature type="domain" description="Carbohydrate kinase FGGY N-terminal" evidence="5">
    <location>
        <begin position="3"/>
        <end position="244"/>
    </location>
</feature>
<keyword evidence="3 4" id="KW-0418">Kinase</keyword>
<feature type="domain" description="Carbohydrate kinase FGGY C-terminal" evidence="6">
    <location>
        <begin position="256"/>
        <end position="451"/>
    </location>
</feature>
<dbReference type="InterPro" id="IPR018485">
    <property type="entry name" value="FGGY_C"/>
</dbReference>
<dbReference type="SUPFAM" id="SSF53067">
    <property type="entry name" value="Actin-like ATPase domain"/>
    <property type="match status" value="2"/>
</dbReference>
<dbReference type="InterPro" id="IPR050406">
    <property type="entry name" value="FGGY_Carb_Kinase"/>
</dbReference>
<evidence type="ECO:0000256" key="3">
    <source>
        <dbReference type="ARBA" id="ARBA00022777"/>
    </source>
</evidence>
<dbReference type="PROSITE" id="PS00445">
    <property type="entry name" value="FGGY_KINASES_2"/>
    <property type="match status" value="1"/>
</dbReference>
<protein>
    <recommendedName>
        <fullName evidence="8">Xylulokinase</fullName>
    </recommendedName>
</protein>
<proteinExistence type="inferred from homology"/>
<evidence type="ECO:0000259" key="5">
    <source>
        <dbReference type="Pfam" id="PF00370"/>
    </source>
</evidence>
<sequence length="514" mass="57200">MALLGIDVGTSGCKVVAFRENGEVLGFSGKEYPFITPRPGWLEIDPEKVWEAVCAALGEVGQSLQEPLSALAVTSHGETLIPLGRGGRPLTFAIANFDVRANRYVAFFRERFDPFHLFSVTGMPLHGMYTVNKILWLRDHEPEIFERTWKFSCVEDFIIFRLTGEEPAMDYSLASRTMMFDVRKKTWAQEILEAVGISEERLPRVLPSGTPVGSLREDLARDFGLRGKILVATGGHDQPCGVLGCGVCSPGEAMYGIGTSECVALNIGPQPFLTKEMMENGFCCYPHVAERDYITLAYIASGGSLVRWFRDAIAFDKKQEAQELGKDPYRVLFEHLPEGPVPLFVLPHFAGSGTPYLDEHSRGAIVGLTLAASRWEIFRAILESLTYEMKVNLDLFEAFGLPIVDLRVVGGGARSLEWLRIKADILGKTLLLPETEEAVALGTAILAGKAAGVFAHTQEGIAAMVRFRERIEPSLSRHEVYRRYYSVYQKVYNGLKEVHELLSMLQGEEEDHEE</sequence>
<evidence type="ECO:0008006" key="8">
    <source>
        <dbReference type="Google" id="ProtNLM"/>
    </source>
</evidence>
<evidence type="ECO:0000259" key="6">
    <source>
        <dbReference type="Pfam" id="PF02782"/>
    </source>
</evidence>
<gene>
    <name evidence="7" type="ORF">ENV30_06495</name>
</gene>
<dbReference type="InterPro" id="IPR018484">
    <property type="entry name" value="FGGY_N"/>
</dbReference>
<dbReference type="Pfam" id="PF00370">
    <property type="entry name" value="FGGY_N"/>
    <property type="match status" value="1"/>
</dbReference>
<evidence type="ECO:0000313" key="7">
    <source>
        <dbReference type="EMBL" id="HGI30936.1"/>
    </source>
</evidence>
<organism evidence="7">
    <name type="scientific">Candidatus Caldatribacterium californiense</name>
    <dbReference type="NCBI Taxonomy" id="1454726"/>
    <lineage>
        <taxon>Bacteria</taxon>
        <taxon>Pseudomonadati</taxon>
        <taxon>Atribacterota</taxon>
        <taxon>Atribacteria</taxon>
        <taxon>Atribacterales</taxon>
        <taxon>Candidatus Caldatribacteriaceae</taxon>
        <taxon>Candidatus Caldatribacterium</taxon>
    </lineage>
</organism>
<evidence type="ECO:0000256" key="1">
    <source>
        <dbReference type="ARBA" id="ARBA00009156"/>
    </source>
</evidence>
<dbReference type="GO" id="GO:0005975">
    <property type="term" value="P:carbohydrate metabolic process"/>
    <property type="evidence" value="ECO:0007669"/>
    <property type="project" value="InterPro"/>
</dbReference>
<dbReference type="EMBL" id="DTFV01000095">
    <property type="protein sequence ID" value="HGI30936.1"/>
    <property type="molecule type" value="Genomic_DNA"/>
</dbReference>
<dbReference type="Pfam" id="PF02782">
    <property type="entry name" value="FGGY_C"/>
    <property type="match status" value="1"/>
</dbReference>
<dbReference type="CDD" id="cd07773">
    <property type="entry name" value="ASKHA_NBD_FGGY_FK"/>
    <property type="match status" value="1"/>
</dbReference>
<keyword evidence="2 4" id="KW-0808">Transferase</keyword>
<reference evidence="7" key="1">
    <citation type="journal article" date="2020" name="mSystems">
        <title>Genome- and Community-Level Interaction Insights into Carbon Utilization and Element Cycling Functions of Hydrothermarchaeota in Hydrothermal Sediment.</title>
        <authorList>
            <person name="Zhou Z."/>
            <person name="Liu Y."/>
            <person name="Xu W."/>
            <person name="Pan J."/>
            <person name="Luo Z.H."/>
            <person name="Li M."/>
        </authorList>
    </citation>
    <scope>NUCLEOTIDE SEQUENCE [LARGE SCALE GENOMIC DNA]</scope>
    <source>
        <strain evidence="7">SpSt-747</strain>
    </source>
</reference>
<dbReference type="Gene3D" id="3.30.420.40">
    <property type="match status" value="2"/>
</dbReference>
<dbReference type="PROSITE" id="PS00933">
    <property type="entry name" value="FGGY_KINASES_1"/>
    <property type="match status" value="1"/>
</dbReference>
<dbReference type="InterPro" id="IPR043129">
    <property type="entry name" value="ATPase_NBD"/>
</dbReference>
<comment type="similarity">
    <text evidence="1 4">Belongs to the FGGY kinase family.</text>
</comment>
<accession>A0A7V3YH65</accession>
<dbReference type="PANTHER" id="PTHR43095:SF2">
    <property type="entry name" value="GLUCONOKINASE"/>
    <property type="match status" value="1"/>
</dbReference>
<evidence type="ECO:0000256" key="4">
    <source>
        <dbReference type="RuleBase" id="RU003733"/>
    </source>
</evidence>